<protein>
    <submittedName>
        <fullName evidence="1">Uncharacterized protein</fullName>
    </submittedName>
</protein>
<proteinExistence type="predicted"/>
<name>A0A392VHS1_9FABA</name>
<reference evidence="1 2" key="1">
    <citation type="journal article" date="2018" name="Front. Plant Sci.">
        <title>Red Clover (Trifolium pratense) and Zigzag Clover (T. medium) - A Picture of Genomic Similarities and Differences.</title>
        <authorList>
            <person name="Dluhosova J."/>
            <person name="Istvanek J."/>
            <person name="Nedelnik J."/>
            <person name="Repkova J."/>
        </authorList>
    </citation>
    <scope>NUCLEOTIDE SEQUENCE [LARGE SCALE GENOMIC DNA]</scope>
    <source>
        <strain evidence="2">cv. 10/8</strain>
        <tissue evidence="1">Leaf</tissue>
    </source>
</reference>
<dbReference type="EMBL" id="LXQA011155366">
    <property type="protein sequence ID" value="MCI87013.1"/>
    <property type="molecule type" value="Genomic_DNA"/>
</dbReference>
<sequence>MILPIRWHLSEKVLSEKFVGDPH</sequence>
<comment type="caution">
    <text evidence="1">The sequence shown here is derived from an EMBL/GenBank/DDBJ whole genome shotgun (WGS) entry which is preliminary data.</text>
</comment>
<keyword evidence="2" id="KW-1185">Reference proteome</keyword>
<accession>A0A392VHS1</accession>
<dbReference type="AlphaFoldDB" id="A0A392VHS1"/>
<organism evidence="1 2">
    <name type="scientific">Trifolium medium</name>
    <dbReference type="NCBI Taxonomy" id="97028"/>
    <lineage>
        <taxon>Eukaryota</taxon>
        <taxon>Viridiplantae</taxon>
        <taxon>Streptophyta</taxon>
        <taxon>Embryophyta</taxon>
        <taxon>Tracheophyta</taxon>
        <taxon>Spermatophyta</taxon>
        <taxon>Magnoliopsida</taxon>
        <taxon>eudicotyledons</taxon>
        <taxon>Gunneridae</taxon>
        <taxon>Pentapetalae</taxon>
        <taxon>rosids</taxon>
        <taxon>fabids</taxon>
        <taxon>Fabales</taxon>
        <taxon>Fabaceae</taxon>
        <taxon>Papilionoideae</taxon>
        <taxon>50 kb inversion clade</taxon>
        <taxon>NPAAA clade</taxon>
        <taxon>Hologalegina</taxon>
        <taxon>IRL clade</taxon>
        <taxon>Trifolieae</taxon>
        <taxon>Trifolium</taxon>
    </lineage>
</organism>
<dbReference type="Proteomes" id="UP000265520">
    <property type="component" value="Unassembled WGS sequence"/>
</dbReference>
<evidence type="ECO:0000313" key="2">
    <source>
        <dbReference type="Proteomes" id="UP000265520"/>
    </source>
</evidence>
<feature type="non-terminal residue" evidence="1">
    <location>
        <position position="23"/>
    </location>
</feature>
<evidence type="ECO:0000313" key="1">
    <source>
        <dbReference type="EMBL" id="MCI87013.1"/>
    </source>
</evidence>